<evidence type="ECO:0000313" key="2">
    <source>
        <dbReference type="Proteomes" id="UP000179018"/>
    </source>
</evidence>
<protein>
    <recommendedName>
        <fullName evidence="3">PD(D/E)XK endonuclease domain-containing protein</fullName>
    </recommendedName>
</protein>
<comment type="caution">
    <text evidence="1">The sequence shown here is derived from an EMBL/GenBank/DDBJ whole genome shotgun (WGS) entry which is preliminary data.</text>
</comment>
<gene>
    <name evidence="1" type="ORF">A3A75_00055</name>
</gene>
<dbReference type="InterPro" id="IPR011856">
    <property type="entry name" value="tRNA_endonuc-like_dom_sf"/>
</dbReference>
<sequence>MTKVISRSQISLAGEFAVLSQLSLRGFDANLTLGNTKNVDILISDPKENKLYKCEAKTSYASKPSRSKLFGYTLSWFMSEKHETIDDPNLFYCFVNISEDFEKYRFFMVPSKVVAKYVKKQHEVWVKENPSVADDISIRQFRIGLEKRSRYSFNTPLAQDYENNWSLK</sequence>
<dbReference type="AlphaFoldDB" id="A0A1F8B7C8"/>
<dbReference type="EMBL" id="MGHC01000012">
    <property type="protein sequence ID" value="OGM59956.1"/>
    <property type="molecule type" value="Genomic_DNA"/>
</dbReference>
<reference evidence="1 2" key="1">
    <citation type="journal article" date="2016" name="Nat. Commun.">
        <title>Thousands of microbial genomes shed light on interconnected biogeochemical processes in an aquifer system.</title>
        <authorList>
            <person name="Anantharaman K."/>
            <person name="Brown C.T."/>
            <person name="Hug L.A."/>
            <person name="Sharon I."/>
            <person name="Castelle C.J."/>
            <person name="Probst A.J."/>
            <person name="Thomas B.C."/>
            <person name="Singh A."/>
            <person name="Wilkins M.J."/>
            <person name="Karaoz U."/>
            <person name="Brodie E.L."/>
            <person name="Williams K.H."/>
            <person name="Hubbard S.S."/>
            <person name="Banfield J.F."/>
        </authorList>
    </citation>
    <scope>NUCLEOTIDE SEQUENCE [LARGE SCALE GENOMIC DNA]</scope>
</reference>
<dbReference type="GO" id="GO:0003676">
    <property type="term" value="F:nucleic acid binding"/>
    <property type="evidence" value="ECO:0007669"/>
    <property type="project" value="InterPro"/>
</dbReference>
<name>A0A1F8B7C8_9BACT</name>
<proteinExistence type="predicted"/>
<accession>A0A1F8B7C8</accession>
<organism evidence="1 2">
    <name type="scientific">Candidatus Woesebacteria bacterium RIFCSPLOWO2_01_FULL_39_10</name>
    <dbReference type="NCBI Taxonomy" id="1802516"/>
    <lineage>
        <taxon>Bacteria</taxon>
        <taxon>Candidatus Woeseibacteriota</taxon>
    </lineage>
</organism>
<dbReference type="Proteomes" id="UP000179018">
    <property type="component" value="Unassembled WGS sequence"/>
</dbReference>
<dbReference type="Gene3D" id="3.40.1350.10">
    <property type="match status" value="1"/>
</dbReference>
<evidence type="ECO:0000313" key="1">
    <source>
        <dbReference type="EMBL" id="OGM59956.1"/>
    </source>
</evidence>
<evidence type="ECO:0008006" key="3">
    <source>
        <dbReference type="Google" id="ProtNLM"/>
    </source>
</evidence>